<dbReference type="Proteomes" id="UP000314987">
    <property type="component" value="Unassembled WGS sequence"/>
</dbReference>
<dbReference type="GO" id="GO:0035267">
    <property type="term" value="C:NuA4 histone acetyltransferase complex"/>
    <property type="evidence" value="ECO:0007669"/>
    <property type="project" value="TreeGrafter"/>
</dbReference>
<evidence type="ECO:0000256" key="6">
    <source>
        <dbReference type="SAM" id="MobiDB-lite"/>
    </source>
</evidence>
<accession>A0A4X2LRB0</accession>
<keyword evidence="4" id="KW-0804">Transcription</keyword>
<dbReference type="InterPro" id="IPR038217">
    <property type="entry name" value="MRG_C_sf"/>
</dbReference>
<evidence type="ECO:0000313" key="9">
    <source>
        <dbReference type="Proteomes" id="UP000314987"/>
    </source>
</evidence>
<dbReference type="PANTHER" id="PTHR10880">
    <property type="entry name" value="MORTALITY FACTOR 4-LIKE PROTEIN"/>
    <property type="match status" value="1"/>
</dbReference>
<dbReference type="GO" id="GO:0005634">
    <property type="term" value="C:nucleus"/>
    <property type="evidence" value="ECO:0007669"/>
    <property type="project" value="UniProtKB-SubCell"/>
</dbReference>
<dbReference type="GO" id="GO:0006355">
    <property type="term" value="P:regulation of DNA-templated transcription"/>
    <property type="evidence" value="ECO:0007669"/>
    <property type="project" value="InterPro"/>
</dbReference>
<sequence>MAPPKGRKVKNRPTVLDGEPVLTFHEGKMRKGECIQGDVVDKRVKYLVRYPIRSRGISASLRVAMTRLFGWAPPAPKPGPTPSGTRPWYSLCSSSSHIGIAMPRRGCGKRRGKRSVGAGEARPSTSSSMFSTGFHCPVAPEWEYEWVPEGRVLRYTTMHRQKDSNAALQMAAKGLLQGECPGASSGAQGDQGEGCPSGAPEVQLPCKHKQKSGPSSGKGRWKGKGAAGKPEHRCLGKLEVQIRLPKALKPLLLQDWKLVTVKKKLFTLPAKKPMNAILADYVASQKNCTTAFKTYAIDELVVTLQEFFDMVLGTQLLYQFEKLQHRQILARHPQAHMS</sequence>
<dbReference type="PROSITE" id="PS51640">
    <property type="entry name" value="MRG"/>
    <property type="match status" value="1"/>
</dbReference>
<dbReference type="GO" id="GO:0006325">
    <property type="term" value="P:chromatin organization"/>
    <property type="evidence" value="ECO:0007669"/>
    <property type="project" value="UniProtKB-KW"/>
</dbReference>
<evidence type="ECO:0000256" key="4">
    <source>
        <dbReference type="ARBA" id="ARBA00023163"/>
    </source>
</evidence>
<dbReference type="Gene3D" id="2.30.30.140">
    <property type="match status" value="1"/>
</dbReference>
<keyword evidence="2" id="KW-0156">Chromatin regulator</keyword>
<dbReference type="InterPro" id="IPR008676">
    <property type="entry name" value="MRG"/>
</dbReference>
<dbReference type="GeneTree" id="ENSGT00950000182965"/>
<feature type="region of interest" description="Disordered" evidence="6">
    <location>
        <begin position="181"/>
        <end position="229"/>
    </location>
</feature>
<keyword evidence="9" id="KW-1185">Reference proteome</keyword>
<evidence type="ECO:0000256" key="2">
    <source>
        <dbReference type="ARBA" id="ARBA00022853"/>
    </source>
</evidence>
<dbReference type="AlphaFoldDB" id="A0A4X2LRB0"/>
<organism evidence="8 9">
    <name type="scientific">Vombatus ursinus</name>
    <name type="common">Common wombat</name>
    <dbReference type="NCBI Taxonomy" id="29139"/>
    <lineage>
        <taxon>Eukaryota</taxon>
        <taxon>Metazoa</taxon>
        <taxon>Chordata</taxon>
        <taxon>Craniata</taxon>
        <taxon>Vertebrata</taxon>
        <taxon>Euteleostomi</taxon>
        <taxon>Mammalia</taxon>
        <taxon>Metatheria</taxon>
        <taxon>Diprotodontia</taxon>
        <taxon>Vombatidae</taxon>
        <taxon>Vombatus</taxon>
    </lineage>
</organism>
<reference evidence="9" key="1">
    <citation type="submission" date="2018-12" db="EMBL/GenBank/DDBJ databases">
        <authorList>
            <person name="Yazar S."/>
        </authorList>
    </citation>
    <scope>NUCLEOTIDE SEQUENCE [LARGE SCALE GENOMIC DNA]</scope>
</reference>
<comment type="subcellular location">
    <subcellularLocation>
        <location evidence="1">Nucleus</location>
    </subcellularLocation>
</comment>
<dbReference type="InterPro" id="IPR026541">
    <property type="entry name" value="MRG_dom"/>
</dbReference>
<evidence type="ECO:0000256" key="1">
    <source>
        <dbReference type="ARBA" id="ARBA00004123"/>
    </source>
</evidence>
<reference evidence="8" key="3">
    <citation type="submission" date="2025-09" db="UniProtKB">
        <authorList>
            <consortium name="Ensembl"/>
        </authorList>
    </citation>
    <scope>IDENTIFICATION</scope>
</reference>
<dbReference type="Gene3D" id="1.10.274.30">
    <property type="entry name" value="MRG domain"/>
    <property type="match status" value="1"/>
</dbReference>
<dbReference type="STRING" id="29139.ENSVURP00010024326"/>
<reference evidence="8" key="2">
    <citation type="submission" date="2025-08" db="UniProtKB">
        <authorList>
            <consortium name="Ensembl"/>
        </authorList>
    </citation>
    <scope>IDENTIFICATION</scope>
</reference>
<evidence type="ECO:0000256" key="3">
    <source>
        <dbReference type="ARBA" id="ARBA00023015"/>
    </source>
</evidence>
<protein>
    <recommendedName>
        <fullName evidence="7">MRG domain-containing protein</fullName>
    </recommendedName>
</protein>
<proteinExistence type="predicted"/>
<name>A0A4X2LRB0_VOMUR</name>
<keyword evidence="3" id="KW-0805">Transcription regulation</keyword>
<dbReference type="PANTHER" id="PTHR10880:SF48">
    <property type="entry name" value="MORTALITY FACTOR 4 LIKE 2"/>
    <property type="match status" value="1"/>
</dbReference>
<gene>
    <name evidence="8" type="primary">LOC114025533</name>
</gene>
<dbReference type="Ensembl" id="ENSVURT00010027691.1">
    <property type="protein sequence ID" value="ENSVURP00010024326.1"/>
    <property type="gene ID" value="ENSVURG00010018641.1"/>
</dbReference>
<evidence type="ECO:0000256" key="5">
    <source>
        <dbReference type="ARBA" id="ARBA00023242"/>
    </source>
</evidence>
<keyword evidence="5" id="KW-0539">Nucleus</keyword>
<evidence type="ECO:0000313" key="8">
    <source>
        <dbReference type="Ensembl" id="ENSVURP00010024326.1"/>
    </source>
</evidence>
<evidence type="ECO:0000259" key="7">
    <source>
        <dbReference type="Pfam" id="PF05712"/>
    </source>
</evidence>
<dbReference type="Pfam" id="PF05712">
    <property type="entry name" value="MRG"/>
    <property type="match status" value="1"/>
</dbReference>
<feature type="domain" description="MRG" evidence="7">
    <location>
        <begin position="237"/>
        <end position="332"/>
    </location>
</feature>
<feature type="region of interest" description="Disordered" evidence="6">
    <location>
        <begin position="103"/>
        <end position="130"/>
    </location>
</feature>